<evidence type="ECO:0000256" key="1">
    <source>
        <dbReference type="ARBA" id="ARBA00022737"/>
    </source>
</evidence>
<dbReference type="InterPro" id="IPR021133">
    <property type="entry name" value="HEAT_type_2"/>
</dbReference>
<feature type="repeat" description="HEAT" evidence="2">
    <location>
        <begin position="71"/>
        <end position="108"/>
    </location>
</feature>
<dbReference type="SUPFAM" id="SSF48371">
    <property type="entry name" value="ARM repeat"/>
    <property type="match status" value="1"/>
</dbReference>
<sequence>MAQVQPDEGLEAFPDEGLAPQLLQVDTDLSPLQAVQEWAAEGNPPGQRVAYIMSIPAAAAECSLAEARLVLLPLLAQLVFDDHPDIKQATAEVLGPLGPILASKDPEAGEAGGSEDAFELLVLAHRLLQDPERAIQEAAASSVAMFAGLLSADHLREHLGAVVDELMRNYDDEQMQECALDLLDKVAAAAGPAHPDWCEECALPRVLKLANHRDYNIRAHSVKGLVQLAGCLPFEARCGPLMSAFAELCGDTVWSVRQGCALELSMLAQQLPREAVRDRLLPLWEALVMDVSAWAKAAARQQAGPLLTIIHPEDCPDALLDCFLQAASGPVTLTEASAHYLPCVLGNLGVERWPQLRELLAALVASEYVSVRVTLAERLHEVLGMLGPQRVDDDLLALVERLSADDSQAVADALAINILALLAALPPHGRLPQLAFLSHIHPEDGSSCGQWRMRLLIAEQLAGIAALLERQGLAEVLLPATLRLCEDPVAAVREAAAAQLGCMLRSLLSDMGEHGEQGGGAAQPPGGKEWQDGGDAGGAALAAVQVPAGQQEARQQADEQMRGAEDGQQEEQGQQQPEEEQAEGRQPEAGQEQQQQGGQPAEGDDPDELEQHAVPLPGNPGAVAQQIVQHLVELRRSGGHRSRQTYLVFCAALLLPQPARASAPASPRQGPHMPQPAGGSPLASAVAAAVAASPGRPGSAAAEQAQPAAEPSWPPLPEAVVQSGITQGLLEGAVALAADPVPNVRLAVARLLAALRRQQPALVACTPKVEESLAALAADSDRDVQAAAAGDR</sequence>
<dbReference type="PANTHER" id="PTHR10648:SF1">
    <property type="entry name" value="SERINE_THREONINE-PROTEIN PHOSPHATASE 4 REGULATORY SUBUNIT 1"/>
    <property type="match status" value="1"/>
</dbReference>
<dbReference type="Proteomes" id="UP001205105">
    <property type="component" value="Unassembled WGS sequence"/>
</dbReference>
<name>A0AAD5H8Y6_9CHLO</name>
<organism evidence="4 5">
    <name type="scientific">Chlorella ohadii</name>
    <dbReference type="NCBI Taxonomy" id="2649997"/>
    <lineage>
        <taxon>Eukaryota</taxon>
        <taxon>Viridiplantae</taxon>
        <taxon>Chlorophyta</taxon>
        <taxon>core chlorophytes</taxon>
        <taxon>Trebouxiophyceae</taxon>
        <taxon>Chlorellales</taxon>
        <taxon>Chlorellaceae</taxon>
        <taxon>Chlorella clade</taxon>
        <taxon>Chlorella</taxon>
    </lineage>
</organism>
<dbReference type="PROSITE" id="PS50077">
    <property type="entry name" value="HEAT_REPEAT"/>
    <property type="match status" value="3"/>
</dbReference>
<accession>A0AAD5H8Y6</accession>
<gene>
    <name evidence="4" type="ORF">COHA_002110</name>
</gene>
<keyword evidence="5" id="KW-1185">Reference proteome</keyword>
<keyword evidence="1" id="KW-0677">Repeat</keyword>
<dbReference type="AlphaFoldDB" id="A0AAD5H8Y6"/>
<feature type="repeat" description="HEAT" evidence="2">
    <location>
        <begin position="120"/>
        <end position="158"/>
    </location>
</feature>
<dbReference type="InterPro" id="IPR051023">
    <property type="entry name" value="PP2A_Regulatory_Subunit_A"/>
</dbReference>
<feature type="compositionally biased region" description="Low complexity" evidence="3">
    <location>
        <begin position="587"/>
        <end position="601"/>
    </location>
</feature>
<feature type="repeat" description="HEAT" evidence="2">
    <location>
        <begin position="477"/>
        <end position="514"/>
    </location>
</feature>
<feature type="compositionally biased region" description="Basic and acidic residues" evidence="3">
    <location>
        <begin position="555"/>
        <end position="565"/>
    </location>
</feature>
<evidence type="ECO:0000313" key="4">
    <source>
        <dbReference type="EMBL" id="KAI7844312.1"/>
    </source>
</evidence>
<evidence type="ECO:0000313" key="5">
    <source>
        <dbReference type="Proteomes" id="UP001205105"/>
    </source>
</evidence>
<feature type="region of interest" description="Disordered" evidence="3">
    <location>
        <begin position="513"/>
        <end position="620"/>
    </location>
</feature>
<feature type="compositionally biased region" description="Low complexity" evidence="3">
    <location>
        <begin position="676"/>
        <end position="711"/>
    </location>
</feature>
<dbReference type="EMBL" id="JADXDR010000032">
    <property type="protein sequence ID" value="KAI7844312.1"/>
    <property type="molecule type" value="Genomic_DNA"/>
</dbReference>
<dbReference type="Gene3D" id="1.25.10.10">
    <property type="entry name" value="Leucine-rich Repeat Variant"/>
    <property type="match status" value="1"/>
</dbReference>
<comment type="caution">
    <text evidence="4">The sequence shown here is derived from an EMBL/GenBank/DDBJ whole genome shotgun (WGS) entry which is preliminary data.</text>
</comment>
<dbReference type="InterPro" id="IPR011989">
    <property type="entry name" value="ARM-like"/>
</dbReference>
<reference evidence="4" key="1">
    <citation type="submission" date="2020-11" db="EMBL/GenBank/DDBJ databases">
        <title>Chlorella ohadii genome sequencing and assembly.</title>
        <authorList>
            <person name="Murik O."/>
            <person name="Treves H."/>
            <person name="Kedem I."/>
            <person name="Shotland Y."/>
            <person name="Kaplan A."/>
        </authorList>
    </citation>
    <scope>NUCLEOTIDE SEQUENCE</scope>
    <source>
        <strain evidence="4">1</strain>
    </source>
</reference>
<dbReference type="InterPro" id="IPR016024">
    <property type="entry name" value="ARM-type_fold"/>
</dbReference>
<dbReference type="GO" id="GO:0005737">
    <property type="term" value="C:cytoplasm"/>
    <property type="evidence" value="ECO:0007669"/>
    <property type="project" value="TreeGrafter"/>
</dbReference>
<proteinExistence type="predicted"/>
<feature type="compositionally biased region" description="Low complexity" evidence="3">
    <location>
        <begin position="538"/>
        <end position="551"/>
    </location>
</feature>
<dbReference type="GO" id="GO:0019888">
    <property type="term" value="F:protein phosphatase regulator activity"/>
    <property type="evidence" value="ECO:0007669"/>
    <property type="project" value="TreeGrafter"/>
</dbReference>
<dbReference type="PANTHER" id="PTHR10648">
    <property type="entry name" value="SERINE/THREONINE-PROTEIN PHOSPHATASE PP2A 65 KDA REGULATORY SUBUNIT"/>
    <property type="match status" value="1"/>
</dbReference>
<evidence type="ECO:0000256" key="3">
    <source>
        <dbReference type="SAM" id="MobiDB-lite"/>
    </source>
</evidence>
<feature type="region of interest" description="Disordered" evidence="3">
    <location>
        <begin position="661"/>
        <end position="718"/>
    </location>
</feature>
<evidence type="ECO:0000256" key="2">
    <source>
        <dbReference type="PROSITE-ProRule" id="PRU00103"/>
    </source>
</evidence>
<protein>
    <submittedName>
        <fullName evidence="4">Uncharacterized protein</fullName>
    </submittedName>
</protein>